<name>A0A6J7E1G0_9ZZZZ</name>
<organism evidence="1">
    <name type="scientific">freshwater metagenome</name>
    <dbReference type="NCBI Taxonomy" id="449393"/>
    <lineage>
        <taxon>unclassified sequences</taxon>
        <taxon>metagenomes</taxon>
        <taxon>ecological metagenomes</taxon>
    </lineage>
</organism>
<gene>
    <name evidence="1" type="ORF">UFOPK3423_00920</name>
</gene>
<dbReference type="AlphaFoldDB" id="A0A6J7E1G0"/>
<proteinExistence type="predicted"/>
<evidence type="ECO:0000313" key="1">
    <source>
        <dbReference type="EMBL" id="CAB4874399.1"/>
    </source>
</evidence>
<accession>A0A6J7E1G0</accession>
<dbReference type="EMBL" id="CAFBLQ010000090">
    <property type="protein sequence ID" value="CAB4874399.1"/>
    <property type="molecule type" value="Genomic_DNA"/>
</dbReference>
<protein>
    <submittedName>
        <fullName evidence="1">Unannotated protein</fullName>
    </submittedName>
</protein>
<sequence length="52" mass="5437">MGALEQVLAAQELHARTALSLAGAHLMLIDALPCGEVDARGAAAVEQRVELR</sequence>
<reference evidence="1" key="1">
    <citation type="submission" date="2020-05" db="EMBL/GenBank/DDBJ databases">
        <authorList>
            <person name="Chiriac C."/>
            <person name="Salcher M."/>
            <person name="Ghai R."/>
            <person name="Kavagutti S V."/>
        </authorList>
    </citation>
    <scope>NUCLEOTIDE SEQUENCE</scope>
</reference>